<feature type="domain" description="2TM" evidence="3">
    <location>
        <begin position="12"/>
        <end position="92"/>
    </location>
</feature>
<keyword evidence="1" id="KW-0175">Coiled coil</keyword>
<reference evidence="4" key="1">
    <citation type="submission" date="2021-08" db="EMBL/GenBank/DDBJ databases">
        <title>Flavobacterium sp. strain CC-SYL302.</title>
        <authorList>
            <person name="Lin S.-Y."/>
            <person name="Lee T.-H."/>
            <person name="Young C.-C."/>
        </authorList>
    </citation>
    <scope>NUCLEOTIDE SEQUENCE</scope>
    <source>
        <strain evidence="4">CC-SYL302</strain>
    </source>
</reference>
<gene>
    <name evidence="4" type="ORF">K5I29_13080</name>
</gene>
<proteinExistence type="predicted"/>
<dbReference type="InterPro" id="IPR025698">
    <property type="entry name" value="2TM_dom"/>
</dbReference>
<dbReference type="PROSITE" id="PS51257">
    <property type="entry name" value="PROKAR_LIPOPROTEIN"/>
    <property type="match status" value="1"/>
</dbReference>
<dbReference type="Pfam" id="PF13239">
    <property type="entry name" value="2TM"/>
    <property type="match status" value="1"/>
</dbReference>
<keyword evidence="2" id="KW-0472">Membrane</keyword>
<evidence type="ECO:0000259" key="3">
    <source>
        <dbReference type="Pfam" id="PF13239"/>
    </source>
</evidence>
<evidence type="ECO:0000256" key="2">
    <source>
        <dbReference type="SAM" id="Phobius"/>
    </source>
</evidence>
<organism evidence="4 5">
    <name type="scientific">Flavobacterium agricola</name>
    <dbReference type="NCBI Taxonomy" id="2870839"/>
    <lineage>
        <taxon>Bacteria</taxon>
        <taxon>Pseudomonadati</taxon>
        <taxon>Bacteroidota</taxon>
        <taxon>Flavobacteriia</taxon>
        <taxon>Flavobacteriales</taxon>
        <taxon>Flavobacteriaceae</taxon>
        <taxon>Flavobacterium</taxon>
    </lineage>
</organism>
<evidence type="ECO:0000256" key="1">
    <source>
        <dbReference type="SAM" id="Coils"/>
    </source>
</evidence>
<evidence type="ECO:0000313" key="5">
    <source>
        <dbReference type="Proteomes" id="UP001163328"/>
    </source>
</evidence>
<name>A0ABY6LYN4_9FLAO</name>
<evidence type="ECO:0000313" key="4">
    <source>
        <dbReference type="EMBL" id="UYW01349.1"/>
    </source>
</evidence>
<dbReference type="RefSeq" id="WP_264433818.1">
    <property type="nucleotide sequence ID" value="NZ_CP081495.1"/>
</dbReference>
<keyword evidence="5" id="KW-1185">Reference proteome</keyword>
<feature type="coiled-coil region" evidence="1">
    <location>
        <begin position="85"/>
        <end position="112"/>
    </location>
</feature>
<feature type="transmembrane region" description="Helical" evidence="2">
    <location>
        <begin position="53"/>
        <end position="74"/>
    </location>
</feature>
<sequence>MKPNSEEFQQYEYARKRTQAKKNVYYHFITLLIGCAFMYIANNWLGVFPEYKWYIWASFAWLFIFILHVIQVFITNRFMGKKWEQAQIEKLVKKQQEKMAVLEKQVEKQMLDEQNQP</sequence>
<feature type="transmembrane region" description="Helical" evidence="2">
    <location>
        <begin position="24"/>
        <end position="41"/>
    </location>
</feature>
<dbReference type="Proteomes" id="UP001163328">
    <property type="component" value="Chromosome"/>
</dbReference>
<accession>A0ABY6LYN4</accession>
<dbReference type="EMBL" id="CP081495">
    <property type="protein sequence ID" value="UYW01349.1"/>
    <property type="molecule type" value="Genomic_DNA"/>
</dbReference>
<keyword evidence="2" id="KW-1133">Transmembrane helix</keyword>
<protein>
    <submittedName>
        <fullName evidence="4">2TM domain-containing protein</fullName>
    </submittedName>
</protein>
<keyword evidence="2" id="KW-0812">Transmembrane</keyword>